<dbReference type="PANTHER" id="PTHR39583:SF2">
    <property type="entry name" value="TYPE II SECRETION SYSTEM PROTEIN J"/>
    <property type="match status" value="1"/>
</dbReference>
<evidence type="ECO:0000256" key="2">
    <source>
        <dbReference type="ARBA" id="ARBA00011084"/>
    </source>
</evidence>
<evidence type="ECO:0000256" key="10">
    <source>
        <dbReference type="SAM" id="MobiDB-lite"/>
    </source>
</evidence>
<dbReference type="SUPFAM" id="SSF54523">
    <property type="entry name" value="Pili subunits"/>
    <property type="match status" value="1"/>
</dbReference>
<dbReference type="GO" id="GO:0005886">
    <property type="term" value="C:plasma membrane"/>
    <property type="evidence" value="ECO:0007669"/>
    <property type="project" value="UniProtKB-SubCell"/>
</dbReference>
<keyword evidence="13" id="KW-1185">Reference proteome</keyword>
<evidence type="ECO:0000256" key="5">
    <source>
        <dbReference type="ARBA" id="ARBA00022481"/>
    </source>
</evidence>
<feature type="compositionally biased region" description="Low complexity" evidence="10">
    <location>
        <begin position="236"/>
        <end position="251"/>
    </location>
</feature>
<dbReference type="InterPro" id="IPR012902">
    <property type="entry name" value="N_methyl_site"/>
</dbReference>
<dbReference type="NCBIfam" id="TIGR01711">
    <property type="entry name" value="gspJ"/>
    <property type="match status" value="1"/>
</dbReference>
<accession>A0A0K6H6X3</accession>
<organism evidence="12 13">
    <name type="scientific">Pseudidiomarina woesei</name>
    <dbReference type="NCBI Taxonomy" id="1381080"/>
    <lineage>
        <taxon>Bacteria</taxon>
        <taxon>Pseudomonadati</taxon>
        <taxon>Pseudomonadota</taxon>
        <taxon>Gammaproteobacteria</taxon>
        <taxon>Alteromonadales</taxon>
        <taxon>Idiomarinaceae</taxon>
        <taxon>Pseudidiomarina</taxon>
    </lineage>
</organism>
<feature type="region of interest" description="Disordered" evidence="10">
    <location>
        <begin position="1"/>
        <end position="32"/>
    </location>
</feature>
<comment type="similarity">
    <text evidence="2">Belongs to the GSP J family.</text>
</comment>
<feature type="transmembrane region" description="Helical" evidence="11">
    <location>
        <begin position="39"/>
        <end position="63"/>
    </location>
</feature>
<gene>
    <name evidence="12" type="ORF">Ga0061064_1504</name>
</gene>
<evidence type="ECO:0000256" key="4">
    <source>
        <dbReference type="ARBA" id="ARBA00022475"/>
    </source>
</evidence>
<keyword evidence="6" id="KW-0997">Cell inner membrane</keyword>
<dbReference type="Pfam" id="PF07963">
    <property type="entry name" value="N_methyl"/>
    <property type="match status" value="1"/>
</dbReference>
<evidence type="ECO:0000256" key="11">
    <source>
        <dbReference type="SAM" id="Phobius"/>
    </source>
</evidence>
<protein>
    <recommendedName>
        <fullName evidence="3">Type II secretion system protein J</fullName>
    </recommendedName>
</protein>
<evidence type="ECO:0000256" key="6">
    <source>
        <dbReference type="ARBA" id="ARBA00022519"/>
    </source>
</evidence>
<evidence type="ECO:0000256" key="8">
    <source>
        <dbReference type="ARBA" id="ARBA00022989"/>
    </source>
</evidence>
<dbReference type="InterPro" id="IPR051621">
    <property type="entry name" value="T2SS_protein_J"/>
</dbReference>
<dbReference type="InterPro" id="IPR045584">
    <property type="entry name" value="Pilin-like"/>
</dbReference>
<evidence type="ECO:0000256" key="3">
    <source>
        <dbReference type="ARBA" id="ARBA00021539"/>
    </source>
</evidence>
<feature type="region of interest" description="Disordered" evidence="10">
    <location>
        <begin position="236"/>
        <end position="258"/>
    </location>
</feature>
<reference evidence="13" key="1">
    <citation type="submission" date="2015-08" db="EMBL/GenBank/DDBJ databases">
        <authorList>
            <person name="Varghese N."/>
        </authorList>
    </citation>
    <scope>NUCLEOTIDE SEQUENCE [LARGE SCALE GENOMIC DNA]</scope>
    <source>
        <strain evidence="13">DSM 27808</strain>
    </source>
</reference>
<evidence type="ECO:0000313" key="13">
    <source>
        <dbReference type="Proteomes" id="UP000182598"/>
    </source>
</evidence>
<dbReference type="AlphaFoldDB" id="A0A0K6H6X3"/>
<sequence length="258" mass="28366">MHPRTTVARRSTPGRAQRGYRPSAQRGYRPSAQRGKSRAFTLVEVLVTVVIMAVIGLASAAVINAIMRTSEQSEEAIAQLQKLQYAMLVMEQDIRQIVPRENVTGRFVFYDNERLGFVRGGWFNPQGLFPRSELQPVAYLLRDGNLVREHFYFVDVTSASEPQTRVLLEGVEGFSVRFLARERGADPGAERGADPGPDQGPPPTVIPDALELRLQTKRWGEITRVFLLNGGDYAEAPAEAPAESSTDAPSDGGSNGQP</sequence>
<dbReference type="Proteomes" id="UP000182598">
    <property type="component" value="Unassembled WGS sequence"/>
</dbReference>
<keyword evidence="7 11" id="KW-0812">Transmembrane</keyword>
<feature type="region of interest" description="Disordered" evidence="10">
    <location>
        <begin position="184"/>
        <end position="204"/>
    </location>
</feature>
<dbReference type="InterPro" id="IPR010055">
    <property type="entry name" value="T2SS_protein-GspJ"/>
</dbReference>
<keyword evidence="5" id="KW-0488">Methylation</keyword>
<dbReference type="PANTHER" id="PTHR39583">
    <property type="entry name" value="TYPE II SECRETION SYSTEM PROTEIN J-RELATED"/>
    <property type="match status" value="1"/>
</dbReference>
<dbReference type="Gene3D" id="3.10.610.10">
    <property type="entry name" value="GSPII I/J protein-like"/>
    <property type="match status" value="1"/>
</dbReference>
<evidence type="ECO:0000256" key="7">
    <source>
        <dbReference type="ARBA" id="ARBA00022692"/>
    </source>
</evidence>
<dbReference type="GO" id="GO:0015628">
    <property type="term" value="P:protein secretion by the type II secretion system"/>
    <property type="evidence" value="ECO:0007669"/>
    <property type="project" value="InterPro"/>
</dbReference>
<dbReference type="OrthoDB" id="9794345at2"/>
<keyword evidence="4" id="KW-1003">Cell membrane</keyword>
<comment type="subcellular location">
    <subcellularLocation>
        <location evidence="1">Cell inner membrane</location>
        <topology evidence="1">Single-pass membrane protein</topology>
    </subcellularLocation>
</comment>
<proteinExistence type="inferred from homology"/>
<dbReference type="Pfam" id="PF11612">
    <property type="entry name" value="T2SSJ"/>
    <property type="match status" value="1"/>
</dbReference>
<dbReference type="EMBL" id="CYHB01000004">
    <property type="protein sequence ID" value="CUA86502.1"/>
    <property type="molecule type" value="Genomic_DNA"/>
</dbReference>
<dbReference type="NCBIfam" id="TIGR02532">
    <property type="entry name" value="IV_pilin_GFxxxE"/>
    <property type="match status" value="1"/>
</dbReference>
<keyword evidence="8 11" id="KW-1133">Transmembrane helix</keyword>
<keyword evidence="9 11" id="KW-0472">Membrane</keyword>
<evidence type="ECO:0000256" key="9">
    <source>
        <dbReference type="ARBA" id="ARBA00023136"/>
    </source>
</evidence>
<name>A0A0K6H6X3_9GAMM</name>
<feature type="compositionally biased region" description="Basic and acidic residues" evidence="10">
    <location>
        <begin position="184"/>
        <end position="193"/>
    </location>
</feature>
<dbReference type="Gene3D" id="2.10.70.20">
    <property type="entry name" value="gspk-gspi-gspj complex like domains"/>
    <property type="match status" value="1"/>
</dbReference>
<dbReference type="GO" id="GO:0015627">
    <property type="term" value="C:type II protein secretion system complex"/>
    <property type="evidence" value="ECO:0007669"/>
    <property type="project" value="InterPro"/>
</dbReference>
<dbReference type="RefSeq" id="WP_055439169.1">
    <property type="nucleotide sequence ID" value="NZ_CYHB01000004.1"/>
</dbReference>
<evidence type="ECO:0000256" key="1">
    <source>
        <dbReference type="ARBA" id="ARBA00004377"/>
    </source>
</evidence>
<evidence type="ECO:0000313" key="12">
    <source>
        <dbReference type="EMBL" id="CUA86502.1"/>
    </source>
</evidence>